<dbReference type="GO" id="GO:0016020">
    <property type="term" value="C:membrane"/>
    <property type="evidence" value="ECO:0007669"/>
    <property type="project" value="UniProtKB-SubCell"/>
</dbReference>
<evidence type="ECO:0000256" key="1">
    <source>
        <dbReference type="ARBA" id="ARBA00004370"/>
    </source>
</evidence>
<feature type="transmembrane region" description="Helical" evidence="6">
    <location>
        <begin position="365"/>
        <end position="387"/>
    </location>
</feature>
<dbReference type="CDD" id="cd14978">
    <property type="entry name" value="7tmA_FMRFamide_R-like"/>
    <property type="match status" value="1"/>
</dbReference>
<evidence type="ECO:0000256" key="5">
    <source>
        <dbReference type="SAM" id="MobiDB-lite"/>
    </source>
</evidence>
<proteinExistence type="predicted"/>
<feature type="transmembrane region" description="Helical" evidence="6">
    <location>
        <begin position="89"/>
        <end position="116"/>
    </location>
</feature>
<dbReference type="SUPFAM" id="SSF81321">
    <property type="entry name" value="Family A G protein-coupled receptor-like"/>
    <property type="match status" value="1"/>
</dbReference>
<feature type="region of interest" description="Disordered" evidence="5">
    <location>
        <begin position="463"/>
        <end position="484"/>
    </location>
</feature>
<feature type="transmembrane region" description="Helical" evidence="6">
    <location>
        <begin position="128"/>
        <end position="154"/>
    </location>
</feature>
<protein>
    <recommendedName>
        <fullName evidence="7">G-protein coupled receptors family 1 profile domain-containing protein</fullName>
    </recommendedName>
</protein>
<dbReference type="Pfam" id="PF10324">
    <property type="entry name" value="7TM_GPCR_Srw"/>
    <property type="match status" value="1"/>
</dbReference>
<dbReference type="InterPro" id="IPR000276">
    <property type="entry name" value="GPCR_Rhodpsn"/>
</dbReference>
<evidence type="ECO:0000256" key="6">
    <source>
        <dbReference type="SAM" id="Phobius"/>
    </source>
</evidence>
<reference evidence="8" key="1">
    <citation type="submission" date="2021-02" db="EMBL/GenBank/DDBJ databases">
        <authorList>
            <person name="Nowell W R."/>
        </authorList>
    </citation>
    <scope>NUCLEOTIDE SEQUENCE</scope>
</reference>
<dbReference type="SMART" id="SM01381">
    <property type="entry name" value="7TM_GPCR_Srsx"/>
    <property type="match status" value="1"/>
</dbReference>
<organism evidence="8 9">
    <name type="scientific">Adineta ricciae</name>
    <name type="common">Rotifer</name>
    <dbReference type="NCBI Taxonomy" id="249248"/>
    <lineage>
        <taxon>Eukaryota</taxon>
        <taxon>Metazoa</taxon>
        <taxon>Spiralia</taxon>
        <taxon>Gnathifera</taxon>
        <taxon>Rotifera</taxon>
        <taxon>Eurotatoria</taxon>
        <taxon>Bdelloidea</taxon>
        <taxon>Adinetida</taxon>
        <taxon>Adinetidae</taxon>
        <taxon>Adineta</taxon>
    </lineage>
</organism>
<feature type="transmembrane region" description="Helical" evidence="6">
    <location>
        <begin position="328"/>
        <end position="353"/>
    </location>
</feature>
<evidence type="ECO:0000259" key="7">
    <source>
        <dbReference type="PROSITE" id="PS50262"/>
    </source>
</evidence>
<feature type="transmembrane region" description="Helical" evidence="6">
    <location>
        <begin position="275"/>
        <end position="297"/>
    </location>
</feature>
<dbReference type="OrthoDB" id="5962323at2759"/>
<evidence type="ECO:0000313" key="8">
    <source>
        <dbReference type="EMBL" id="CAF0862068.1"/>
    </source>
</evidence>
<dbReference type="PROSITE" id="PS50262">
    <property type="entry name" value="G_PROTEIN_RECEP_F1_2"/>
    <property type="match status" value="1"/>
</dbReference>
<dbReference type="AlphaFoldDB" id="A0A813WXM4"/>
<evidence type="ECO:0000256" key="3">
    <source>
        <dbReference type="ARBA" id="ARBA00022989"/>
    </source>
</evidence>
<feature type="transmembrane region" description="Helical" evidence="6">
    <location>
        <begin position="213"/>
        <end position="233"/>
    </location>
</feature>
<comment type="caution">
    <text evidence="8">The sequence shown here is derived from an EMBL/GenBank/DDBJ whole genome shotgun (WGS) entry which is preliminary data.</text>
</comment>
<dbReference type="PANTHER" id="PTHR47023:SF1">
    <property type="entry name" value="SEX PEPTIDE RECEPTOR"/>
    <property type="match status" value="1"/>
</dbReference>
<accession>A0A813WXM4</accession>
<dbReference type="InterPro" id="IPR019427">
    <property type="entry name" value="7TM_GPCR_serpentine_rcpt_Srw"/>
</dbReference>
<evidence type="ECO:0000313" key="9">
    <source>
        <dbReference type="Proteomes" id="UP000663852"/>
    </source>
</evidence>
<comment type="subcellular location">
    <subcellularLocation>
        <location evidence="1">Membrane</location>
    </subcellularLocation>
</comment>
<keyword evidence="2 6" id="KW-0812">Transmembrane</keyword>
<feature type="transmembrane region" description="Helical" evidence="6">
    <location>
        <begin position="174"/>
        <end position="192"/>
    </location>
</feature>
<evidence type="ECO:0000256" key="2">
    <source>
        <dbReference type="ARBA" id="ARBA00022692"/>
    </source>
</evidence>
<dbReference type="Proteomes" id="UP000663852">
    <property type="component" value="Unassembled WGS sequence"/>
</dbReference>
<feature type="compositionally biased region" description="Polar residues" evidence="5">
    <location>
        <begin position="463"/>
        <end position="479"/>
    </location>
</feature>
<dbReference type="InterPro" id="IPR017452">
    <property type="entry name" value="GPCR_Rhodpsn_7TM"/>
</dbReference>
<keyword evidence="4 6" id="KW-0472">Membrane</keyword>
<gene>
    <name evidence="8" type="ORF">EDS130_LOCUS7861</name>
</gene>
<feature type="domain" description="G-protein coupled receptors family 1 profile" evidence="7">
    <location>
        <begin position="108"/>
        <end position="388"/>
    </location>
</feature>
<keyword evidence="3 6" id="KW-1133">Transmembrane helix</keyword>
<dbReference type="EMBL" id="CAJNOJ010000024">
    <property type="protein sequence ID" value="CAF0862068.1"/>
    <property type="molecule type" value="Genomic_DNA"/>
</dbReference>
<dbReference type="PANTHER" id="PTHR47023">
    <property type="entry name" value="SEX PEPTIDE RECEPTOR"/>
    <property type="match status" value="1"/>
</dbReference>
<name>A0A813WXM4_ADIRI</name>
<dbReference type="PRINTS" id="PR00237">
    <property type="entry name" value="GPCRRHODOPSN"/>
</dbReference>
<evidence type="ECO:0000256" key="4">
    <source>
        <dbReference type="ARBA" id="ARBA00023136"/>
    </source>
</evidence>
<dbReference type="GO" id="GO:0008528">
    <property type="term" value="F:G protein-coupled peptide receptor activity"/>
    <property type="evidence" value="ECO:0007669"/>
    <property type="project" value="InterPro"/>
</dbReference>
<sequence>MHVSVSNTRCSGSSTTLTPMGMLNKSLTQWFDFTSSTNYTRSLLFPIDFDTMVLSDNQTVTTTDTHGVITLPGDLHWYPFYPGQCPPPYYVILQGVCAPLIIIISTVLNSLIAVVLLQKHLRSPTNILLLAIALYDTLTGLFPFPAYIFVFTFRQCNDYIPFNYGWFHRINHDVLPFIFHTCSIWVTVVLAIQRYIYVCHSEKAKQWCTVPMALKAIACVNILALIVAIPMFIEGTFHAVPVRSLLDPKKVFNACSVRDYSEDERYRTLFSIYSLIRALLINVGPCTILVIFNAILVERMREAKQNRDKLIRRRSYESRAQEQTNVTFMLIIVVTLFLIVEIPMAIYIIVTAILRLFQSSFLQNFLQFAVQLLNFAVLLSYPINFFIYCRMSRAFRDAFTRLLCASLFNSRQERLQSIAAPLLGKKCVVVTNNIEFKMANAETTIHASSVIIKSASNDIPMTTLTPQNNHDLKTNTTGSGEKARVSFSDEVNQLPDMELSDI</sequence>
<dbReference type="InterPro" id="IPR053071">
    <property type="entry name" value="GPCR1-related_rcpt"/>
</dbReference>
<dbReference type="Gene3D" id="1.20.1070.10">
    <property type="entry name" value="Rhodopsin 7-helix transmembrane proteins"/>
    <property type="match status" value="1"/>
</dbReference>